<accession>A0A4Z1JYT3</accession>
<sequence length="193" mass="22306">MALKNHRVFGNDAQTQRLIRLLSAPENYSHDRFSKNVTTEKRGECRLENGSLFTRKFMNYNGKCQSVGALVYIPICPHLNFEKDGFNFRATLYRAYSRAEDIWSALQLPCQEKTGTDEKNKSQDIQSGLLQSLAIVVYKQFESEEDWRMHLPFYDSDDEESEPIEFSKEKISSVFEVDDTGSETRFTCWGGLT</sequence>
<dbReference type="Proteomes" id="UP000297280">
    <property type="component" value="Unassembled WGS sequence"/>
</dbReference>
<comment type="caution">
    <text evidence="1">The sequence shown here is derived from an EMBL/GenBank/DDBJ whole genome shotgun (WGS) entry which is preliminary data.</text>
</comment>
<reference evidence="1 2" key="1">
    <citation type="submission" date="2017-12" db="EMBL/GenBank/DDBJ databases">
        <title>Comparative genomics of Botrytis spp.</title>
        <authorList>
            <person name="Valero-Jimenez C.A."/>
            <person name="Tapia P."/>
            <person name="Veloso J."/>
            <person name="Silva-Moreno E."/>
            <person name="Staats M."/>
            <person name="Valdes J.H."/>
            <person name="Van Kan J.A.L."/>
        </authorList>
    </citation>
    <scope>NUCLEOTIDE SEQUENCE [LARGE SCALE GENOMIC DNA]</scope>
    <source>
        <strain evidence="1 2">MUCL3349</strain>
    </source>
</reference>
<evidence type="ECO:0000313" key="1">
    <source>
        <dbReference type="EMBL" id="TGO78795.1"/>
    </source>
</evidence>
<name>A0A4Z1JYT3_9HELO</name>
<evidence type="ECO:0000313" key="2">
    <source>
        <dbReference type="Proteomes" id="UP000297280"/>
    </source>
</evidence>
<dbReference type="STRING" id="87229.A0A4Z1JYT3"/>
<proteinExistence type="predicted"/>
<dbReference type="EMBL" id="PQXO01002039">
    <property type="protein sequence ID" value="TGO78795.1"/>
    <property type="molecule type" value="Genomic_DNA"/>
</dbReference>
<dbReference type="AlphaFoldDB" id="A0A4Z1JYT3"/>
<protein>
    <submittedName>
        <fullName evidence="1">Uncharacterized protein</fullName>
    </submittedName>
</protein>
<gene>
    <name evidence="1" type="ORF">BPOR_2049g00010</name>
</gene>
<keyword evidence="2" id="KW-1185">Reference proteome</keyword>
<organism evidence="1 2">
    <name type="scientific">Botrytis porri</name>
    <dbReference type="NCBI Taxonomy" id="87229"/>
    <lineage>
        <taxon>Eukaryota</taxon>
        <taxon>Fungi</taxon>
        <taxon>Dikarya</taxon>
        <taxon>Ascomycota</taxon>
        <taxon>Pezizomycotina</taxon>
        <taxon>Leotiomycetes</taxon>
        <taxon>Helotiales</taxon>
        <taxon>Sclerotiniaceae</taxon>
        <taxon>Botrytis</taxon>
    </lineage>
</organism>